<dbReference type="EMBL" id="VFPO01000001">
    <property type="protein sequence ID" value="TQM66503.1"/>
    <property type="molecule type" value="Genomic_DNA"/>
</dbReference>
<dbReference type="PROSITE" id="PS50126">
    <property type="entry name" value="S1"/>
    <property type="match status" value="1"/>
</dbReference>
<dbReference type="OrthoDB" id="3660195at2"/>
<dbReference type="Gene3D" id="2.40.50.140">
    <property type="entry name" value="Nucleic acid-binding proteins"/>
    <property type="match status" value="1"/>
</dbReference>
<comment type="caution">
    <text evidence="2">The sequence shown here is derived from an EMBL/GenBank/DDBJ whole genome shotgun (WGS) entry which is preliminary data.</text>
</comment>
<feature type="domain" description="S1 motif" evidence="1">
    <location>
        <begin position="252"/>
        <end position="315"/>
    </location>
</feature>
<dbReference type="GO" id="GO:0003676">
    <property type="term" value="F:nucleic acid binding"/>
    <property type="evidence" value="ECO:0007669"/>
    <property type="project" value="InterPro"/>
</dbReference>
<dbReference type="Proteomes" id="UP000316706">
    <property type="component" value="Unassembled WGS sequence"/>
</dbReference>
<gene>
    <name evidence="2" type="ORF">FHX41_0077</name>
</gene>
<reference evidence="2 3" key="1">
    <citation type="submission" date="2019-06" db="EMBL/GenBank/DDBJ databases">
        <title>Sequencing the genomes of 1000 actinobacteria strains.</title>
        <authorList>
            <person name="Klenk H.-P."/>
        </authorList>
    </citation>
    <scope>NUCLEOTIDE SEQUENCE [LARGE SCALE GENOMIC DNA]</scope>
    <source>
        <strain evidence="2 3">DSM 45043</strain>
    </source>
</reference>
<organism evidence="2 3">
    <name type="scientific">Actinomadura hallensis</name>
    <dbReference type="NCBI Taxonomy" id="337895"/>
    <lineage>
        <taxon>Bacteria</taxon>
        <taxon>Bacillati</taxon>
        <taxon>Actinomycetota</taxon>
        <taxon>Actinomycetes</taxon>
        <taxon>Streptosporangiales</taxon>
        <taxon>Thermomonosporaceae</taxon>
        <taxon>Actinomadura</taxon>
    </lineage>
</organism>
<proteinExistence type="predicted"/>
<dbReference type="RefSeq" id="WP_141965596.1">
    <property type="nucleotide sequence ID" value="NZ_VFPO01000001.1"/>
</dbReference>
<dbReference type="SUPFAM" id="SSF50249">
    <property type="entry name" value="Nucleic acid-binding proteins"/>
    <property type="match status" value="1"/>
</dbReference>
<evidence type="ECO:0000313" key="2">
    <source>
        <dbReference type="EMBL" id="TQM66503.1"/>
    </source>
</evidence>
<evidence type="ECO:0000313" key="3">
    <source>
        <dbReference type="Proteomes" id="UP000316706"/>
    </source>
</evidence>
<evidence type="ECO:0000259" key="1">
    <source>
        <dbReference type="PROSITE" id="PS50126"/>
    </source>
</evidence>
<protein>
    <submittedName>
        <fullName evidence="2">S1 RNA binding family protein</fullName>
    </submittedName>
</protein>
<accession>A0A543I7C3</accession>
<dbReference type="InterPro" id="IPR003029">
    <property type="entry name" value="S1_domain"/>
</dbReference>
<dbReference type="SMART" id="SM00316">
    <property type="entry name" value="S1"/>
    <property type="match status" value="3"/>
</dbReference>
<keyword evidence="3" id="KW-1185">Reference proteome</keyword>
<dbReference type="AlphaFoldDB" id="A0A543I7C3"/>
<name>A0A543I7C3_9ACTN</name>
<sequence length="417" mass="45460">MHEVRLTRDEQPVPNRVLVVMPFGKKPLDDGTTFDFDWFYEDIISTTINETGLTPVRADEVYGPASVQGVVWRGIQQAELVVVDFSCRNPNVAMEYMAARIIGKRMIYLAQRADDIPSDVRGLRYIPYAYGYAEMAAMQKELRVQLEAVRKEPAQEMALIPMATGGTVPTRAQVVSVTREFAVVRADDGGHGVLAAEDVDWGRLITDMTRHYSVGDRVDGAFEILPTGGMKYTLLAGQPNPWNELAASHPVGRTFTGTVHSVRDAGVFVRVTGQINGLIPRGTLPAGVALSPGGKVEVTVAAIDAPRRRVTLTLVESGTVRPSRGIGVGDRLEGEVCKICPEGEGGYVLLKVDGRQRPVFLHCTQMTPELRRDLNSGGIETGEVIDLEVTRVDVAGDKVFVRDIEDQDSDAALTEAA</sequence>
<dbReference type="Pfam" id="PF00575">
    <property type="entry name" value="S1"/>
    <property type="match status" value="1"/>
</dbReference>
<dbReference type="InterPro" id="IPR012340">
    <property type="entry name" value="NA-bd_OB-fold"/>
</dbReference>